<dbReference type="EMBL" id="KN443559">
    <property type="protein sequence ID" value="KHG28096.1"/>
    <property type="molecule type" value="Genomic_DNA"/>
</dbReference>
<dbReference type="Proteomes" id="UP000032142">
    <property type="component" value="Unassembled WGS sequence"/>
</dbReference>
<feature type="signal peptide" evidence="1">
    <location>
        <begin position="1"/>
        <end position="34"/>
    </location>
</feature>
<dbReference type="EMBL" id="KN400278">
    <property type="protein sequence ID" value="KHG13815.1"/>
    <property type="molecule type" value="Genomic_DNA"/>
</dbReference>
<organism evidence="3 5">
    <name type="scientific">Gossypium arboreum</name>
    <name type="common">Tree cotton</name>
    <name type="synonym">Gossypium nanking</name>
    <dbReference type="NCBI Taxonomy" id="29729"/>
    <lineage>
        <taxon>Eukaryota</taxon>
        <taxon>Viridiplantae</taxon>
        <taxon>Streptophyta</taxon>
        <taxon>Embryophyta</taxon>
        <taxon>Tracheophyta</taxon>
        <taxon>Spermatophyta</taxon>
        <taxon>Magnoliopsida</taxon>
        <taxon>eudicotyledons</taxon>
        <taxon>Gunneridae</taxon>
        <taxon>Pentapetalae</taxon>
        <taxon>rosids</taxon>
        <taxon>malvids</taxon>
        <taxon>Malvales</taxon>
        <taxon>Malvaceae</taxon>
        <taxon>Malvoideae</taxon>
        <taxon>Gossypium</taxon>
    </lineage>
</organism>
<keyword evidence="5" id="KW-1185">Reference proteome</keyword>
<evidence type="ECO:0000313" key="4">
    <source>
        <dbReference type="EMBL" id="KHG28096.1"/>
    </source>
</evidence>
<gene>
    <name evidence="4" type="ORF">F383_15423</name>
    <name evidence="3" type="ORF">F383_18794</name>
    <name evidence="2" type="ORF">F383_20341</name>
</gene>
<sequence>MVPFHRESTAHSSICFSLIQTLVLLKAFLPNTTSNKTTPNEKTSDFSVSSPYRAYSGSTYPIVPAGRVSILIKAFDMLRGPSLDKPKSESLQHHSSSKSMLELLMWRWITACLAPV</sequence>
<keyword evidence="1" id="KW-0732">Signal</keyword>
<evidence type="ECO:0000313" key="5">
    <source>
        <dbReference type="Proteomes" id="UP000032142"/>
    </source>
</evidence>
<evidence type="ECO:0000313" key="3">
    <source>
        <dbReference type="EMBL" id="KHG13815.1"/>
    </source>
</evidence>
<protein>
    <submittedName>
        <fullName evidence="3">Uncharacterized protein</fullName>
    </submittedName>
</protein>
<evidence type="ECO:0000313" key="2">
    <source>
        <dbReference type="EMBL" id="KHG13312.1"/>
    </source>
</evidence>
<reference evidence="3" key="1">
    <citation type="submission" date="2014-09" db="EMBL/GenBank/DDBJ databases">
        <title>G. arboreum L. cv. AKA8401 A2 genome assembly version 1.0.</title>
        <authorList>
            <person name="Mudge J."/>
            <person name="Ramaraj T."/>
            <person name="Lindquist I.E."/>
            <person name="Bharti A.K."/>
            <person name="Sundararajan A."/>
            <person name="Cameron C.T."/>
            <person name="Woodward J.E."/>
            <person name="May G.D."/>
            <person name="Brubaker C."/>
            <person name="Broadhvest J."/>
            <person name="Wilkins T.A."/>
        </authorList>
    </citation>
    <scope>NUCLEOTIDE SEQUENCE</scope>
</reference>
<reference evidence="5" key="2">
    <citation type="submission" date="2014-09" db="EMBL/GenBank/DDBJ databases">
        <authorList>
            <person name="Mudge J."/>
            <person name="Ramaraj T."/>
            <person name="Lindquist I.E."/>
            <person name="Bharti A.K."/>
            <person name="Sundararajan A."/>
            <person name="Cameron C.T."/>
            <person name="Woodward J.E."/>
            <person name="May G.D."/>
            <person name="Brubaker C."/>
            <person name="Broadhvest J."/>
            <person name="Wilkins T.A."/>
        </authorList>
    </citation>
    <scope>NUCLEOTIDE SEQUENCE</scope>
    <source>
        <strain evidence="5">cv. AKA8401</strain>
    </source>
</reference>
<dbReference type="EMBL" id="KN399317">
    <property type="protein sequence ID" value="KHG13312.1"/>
    <property type="molecule type" value="Genomic_DNA"/>
</dbReference>
<evidence type="ECO:0000256" key="1">
    <source>
        <dbReference type="SAM" id="SignalP"/>
    </source>
</evidence>
<feature type="chain" id="PRO_5015034193" evidence="1">
    <location>
        <begin position="35"/>
        <end position="116"/>
    </location>
</feature>
<dbReference type="AlphaFoldDB" id="A0A0B0NLY4"/>
<proteinExistence type="predicted"/>
<accession>A0A0B0NLY4</accession>
<name>A0A0B0NLY4_GOSAR</name>